<dbReference type="OrthoDB" id="9807916at2"/>
<accession>A0A504UAG4</accession>
<dbReference type="AlphaFoldDB" id="A0A504UAG4"/>
<name>A0A504UAG4_9HYPH</name>
<evidence type="ECO:0000313" key="2">
    <source>
        <dbReference type="EMBL" id="TPP10270.1"/>
    </source>
</evidence>
<proteinExistence type="predicted"/>
<dbReference type="Proteomes" id="UP000316429">
    <property type="component" value="Unassembled WGS sequence"/>
</dbReference>
<reference evidence="2 3" key="1">
    <citation type="submission" date="2019-06" db="EMBL/GenBank/DDBJ databases">
        <title>Rhizobium sp. CL12 isolated from roots of soybean.</title>
        <authorList>
            <person name="Wang C."/>
        </authorList>
    </citation>
    <scope>NUCLEOTIDE SEQUENCE [LARGE SCALE GENOMIC DNA]</scope>
    <source>
        <strain evidence="2 3">CL12</strain>
    </source>
</reference>
<comment type="caution">
    <text evidence="2">The sequence shown here is derived from an EMBL/GenBank/DDBJ whole genome shotgun (WGS) entry which is preliminary data.</text>
</comment>
<evidence type="ECO:0008006" key="4">
    <source>
        <dbReference type="Google" id="ProtNLM"/>
    </source>
</evidence>
<evidence type="ECO:0000256" key="1">
    <source>
        <dbReference type="SAM" id="MobiDB-lite"/>
    </source>
</evidence>
<evidence type="ECO:0000313" key="3">
    <source>
        <dbReference type="Proteomes" id="UP000316429"/>
    </source>
</evidence>
<organism evidence="2 3">
    <name type="scientific">Rhizobium glycinendophyticum</name>
    <dbReference type="NCBI Taxonomy" id="2589807"/>
    <lineage>
        <taxon>Bacteria</taxon>
        <taxon>Pseudomonadati</taxon>
        <taxon>Pseudomonadota</taxon>
        <taxon>Alphaproteobacteria</taxon>
        <taxon>Hyphomicrobiales</taxon>
        <taxon>Rhizobiaceae</taxon>
        <taxon>Rhizobium/Agrobacterium group</taxon>
        <taxon>Rhizobium</taxon>
    </lineage>
</organism>
<gene>
    <name evidence="2" type="ORF">FJQ55_05225</name>
</gene>
<keyword evidence="3" id="KW-1185">Reference proteome</keyword>
<protein>
    <recommendedName>
        <fullName evidence="4">Bacterial virulence domain-containing protein</fullName>
    </recommendedName>
</protein>
<feature type="region of interest" description="Disordered" evidence="1">
    <location>
        <begin position="1"/>
        <end position="26"/>
    </location>
</feature>
<sequence length="277" mass="29086">MAAFPFGSPEPRTCPGRANPTRLEQSHSQPASFGALGFLVLFTAVCSLSASVQAASEVRSNLPQDNILVPDDDSMNGVVFVLSDANGWDVMEQTALDAAALSGAIAVGVDLRRWRAALSRETERDCLFLPAEIEHLAHQLRTRTNASSDHPPRIVGFGEGAALALAIVAQTPNGSFAQTIGETLAVDPTEAVALPKRLCMTASQQETDRGYVYDLSSGALPNPVRIVLSASADPRGRAHAEALKRSHPDIVLSTSPGGPARALAVETTALAARLGTD</sequence>
<dbReference type="EMBL" id="VFYP01000001">
    <property type="protein sequence ID" value="TPP10270.1"/>
    <property type="molecule type" value="Genomic_DNA"/>
</dbReference>
<dbReference type="RefSeq" id="WP_140826622.1">
    <property type="nucleotide sequence ID" value="NZ_VFYP01000001.1"/>
</dbReference>